<evidence type="ECO:0000259" key="13">
    <source>
        <dbReference type="PROSITE" id="PS51198"/>
    </source>
</evidence>
<feature type="domain" description="UvrD-like helicase C-terminal" evidence="14">
    <location>
        <begin position="290"/>
        <end position="566"/>
    </location>
</feature>
<dbReference type="CDD" id="cd18807">
    <property type="entry name" value="SF1_C_UvrD"/>
    <property type="match status" value="1"/>
</dbReference>
<evidence type="ECO:0000313" key="16">
    <source>
        <dbReference type="Proteomes" id="UP000309872"/>
    </source>
</evidence>
<dbReference type="GO" id="GO:0005524">
    <property type="term" value="F:ATP binding"/>
    <property type="evidence" value="ECO:0007669"/>
    <property type="project" value="UniProtKB-UniRule"/>
</dbReference>
<dbReference type="Pfam" id="PF13361">
    <property type="entry name" value="UvrD_C"/>
    <property type="match status" value="1"/>
</dbReference>
<dbReference type="Gene3D" id="3.40.50.300">
    <property type="entry name" value="P-loop containing nucleotide triphosphate hydrolases"/>
    <property type="match status" value="2"/>
</dbReference>
<evidence type="ECO:0000313" key="15">
    <source>
        <dbReference type="EMBL" id="TJY63484.1"/>
    </source>
</evidence>
<dbReference type="PROSITE" id="PS51217">
    <property type="entry name" value="UVRD_HELICASE_CTER"/>
    <property type="match status" value="1"/>
</dbReference>
<comment type="catalytic activity">
    <reaction evidence="8">
        <text>Couples ATP hydrolysis with the unwinding of duplex DNA by translocating in the 3'-5' direction.</text>
        <dbReference type="EC" id="5.6.2.4"/>
    </reaction>
</comment>
<dbReference type="EMBL" id="SUKA01000006">
    <property type="protein sequence ID" value="TJY63484.1"/>
    <property type="molecule type" value="Genomic_DNA"/>
</dbReference>
<evidence type="ECO:0000256" key="11">
    <source>
        <dbReference type="ARBA" id="ARBA00048988"/>
    </source>
</evidence>
<evidence type="ECO:0000256" key="2">
    <source>
        <dbReference type="ARBA" id="ARBA00022741"/>
    </source>
</evidence>
<evidence type="ECO:0000256" key="4">
    <source>
        <dbReference type="ARBA" id="ARBA00022806"/>
    </source>
</evidence>
<evidence type="ECO:0000256" key="12">
    <source>
        <dbReference type="PROSITE-ProRule" id="PRU00560"/>
    </source>
</evidence>
<dbReference type="Proteomes" id="UP000309872">
    <property type="component" value="Unassembled WGS sequence"/>
</dbReference>
<dbReference type="GO" id="GO:0016887">
    <property type="term" value="F:ATP hydrolysis activity"/>
    <property type="evidence" value="ECO:0007669"/>
    <property type="project" value="RHEA"/>
</dbReference>
<evidence type="ECO:0000256" key="6">
    <source>
        <dbReference type="ARBA" id="ARBA00023125"/>
    </source>
</evidence>
<dbReference type="InterPro" id="IPR014017">
    <property type="entry name" value="DNA_helicase_UvrD-like_C"/>
</dbReference>
<dbReference type="InterPro" id="IPR014016">
    <property type="entry name" value="UvrD-like_ATP-bd"/>
</dbReference>
<reference evidence="15 16" key="1">
    <citation type="submission" date="2019-04" db="EMBL/GenBank/DDBJ databases">
        <title>Sphingobacterium olei sp. nov., isolated from oil-contaminated soil.</title>
        <authorList>
            <person name="Liu B."/>
        </authorList>
    </citation>
    <scope>NUCLEOTIDE SEQUENCE [LARGE SCALE GENOMIC DNA]</scope>
    <source>
        <strain evidence="15 16">Y3L14</strain>
    </source>
</reference>
<evidence type="ECO:0000256" key="7">
    <source>
        <dbReference type="ARBA" id="ARBA00023235"/>
    </source>
</evidence>
<dbReference type="Pfam" id="PF21196">
    <property type="entry name" value="PcrA_UvrD_tudor"/>
    <property type="match status" value="1"/>
</dbReference>
<dbReference type="RefSeq" id="WP_136822158.1">
    <property type="nucleotide sequence ID" value="NZ_BMJX01000006.1"/>
</dbReference>
<dbReference type="InterPro" id="IPR000212">
    <property type="entry name" value="DNA_helicase_UvrD/REP"/>
</dbReference>
<keyword evidence="5 12" id="KW-0067">ATP-binding</keyword>
<sequence>MDYLAGLNPSQRAAVEQTEGPVMIVAGAGSGKTRVITYRVAHLINKGVDPFNILVLTFTNKAAKEMRERIMKVVGLEAKNIWMGTFHSVFARILRVEAELIGYPKNFTIYDTDDTKSLLRAILKEMNLDDKLYNVNHVYGRISSAKNNLISPQEYNKNEAILAEDRENGRGQLGEIYMTYAQRCYRAGAMDFDDLLFKTNVLLNKFPEVLHKYQHQFKYLMVDEYQDTNFSQYLIVKRLAAVNENICVVGDDAQSIYAFRGANIQNILNFQKDYPDVKVYKLEQNYRSTKMIVNAANSIIANNKNQLEKNVFSDNEEGDKIKVARAFSDNEEGKIVAEAIIQEKSIKSYNYKDFAILYRTNAQSRAMEEALRKLSIPYKIYGGTSFYQRKEIKDLIAYFRLTYNPNDEEALKRVINYPRRGIGDTTVEKIIVAADQHQYRIWDVVANAQMFLDGRSFTAVSNFALTIQSFQAVGNSHSAFDTAMHIAQHSGILKDLYEDKSVEGLNRYENIQELLNGIKEFSEREDIEEKGLDVFLQDVALLTNDDNDKNPNADTVSLMTIHSSKGLEFPSVFIVGLEENLFPSQLSLNSRTELEEERRLFYVAVTRAEKKLHLSYATSRYRWGTLNNCEPSRFLDELNPACLELEFKPRMPAKEDDGFQSERVTWQQKDTFSKPKPKAMKTTSILPKAHVPTAGFAPSDTSTLQVGMEVEHERFGFGEVVNLEGNKPDMKATISFKELGQKQLLLKFAKLRIVQ</sequence>
<dbReference type="PANTHER" id="PTHR11070">
    <property type="entry name" value="UVRD / RECB / PCRA DNA HELICASE FAMILY MEMBER"/>
    <property type="match status" value="1"/>
</dbReference>
<dbReference type="AlphaFoldDB" id="A0A4U0GXT5"/>
<keyword evidence="2 12" id="KW-0547">Nucleotide-binding</keyword>
<dbReference type="PANTHER" id="PTHR11070:SF2">
    <property type="entry name" value="ATP-DEPENDENT DNA HELICASE SRS2"/>
    <property type="match status" value="1"/>
</dbReference>
<dbReference type="GO" id="GO:0005829">
    <property type="term" value="C:cytosol"/>
    <property type="evidence" value="ECO:0007669"/>
    <property type="project" value="TreeGrafter"/>
</dbReference>
<dbReference type="Gene3D" id="1.10.10.160">
    <property type="match status" value="1"/>
</dbReference>
<dbReference type="PROSITE" id="PS51198">
    <property type="entry name" value="UVRD_HELICASE_ATP_BIND"/>
    <property type="match status" value="1"/>
</dbReference>
<dbReference type="SUPFAM" id="SSF52540">
    <property type="entry name" value="P-loop containing nucleoside triphosphate hydrolases"/>
    <property type="match status" value="1"/>
</dbReference>
<evidence type="ECO:0000256" key="8">
    <source>
        <dbReference type="ARBA" id="ARBA00034617"/>
    </source>
</evidence>
<keyword evidence="3 12" id="KW-0378">Hydrolase</keyword>
<gene>
    <name evidence="15" type="ORF">FAZ19_18065</name>
</gene>
<comment type="catalytic activity">
    <reaction evidence="11">
        <text>ATP + H2O = ADP + phosphate + H(+)</text>
        <dbReference type="Rhea" id="RHEA:13065"/>
        <dbReference type="ChEBI" id="CHEBI:15377"/>
        <dbReference type="ChEBI" id="CHEBI:15378"/>
        <dbReference type="ChEBI" id="CHEBI:30616"/>
        <dbReference type="ChEBI" id="CHEBI:43474"/>
        <dbReference type="ChEBI" id="CHEBI:456216"/>
        <dbReference type="EC" id="5.6.2.4"/>
    </reaction>
</comment>
<organism evidence="15 16">
    <name type="scientific">Sphingobacterium alkalisoli</name>
    <dbReference type="NCBI Taxonomy" id="1874115"/>
    <lineage>
        <taxon>Bacteria</taxon>
        <taxon>Pseudomonadati</taxon>
        <taxon>Bacteroidota</taxon>
        <taxon>Sphingobacteriia</taxon>
        <taxon>Sphingobacteriales</taxon>
        <taxon>Sphingobacteriaceae</taxon>
        <taxon>Sphingobacterium</taxon>
    </lineage>
</organism>
<dbReference type="InterPro" id="IPR027417">
    <property type="entry name" value="P-loop_NTPase"/>
</dbReference>
<feature type="binding site" evidence="12">
    <location>
        <begin position="26"/>
        <end position="33"/>
    </location>
    <ligand>
        <name>ATP</name>
        <dbReference type="ChEBI" id="CHEBI:30616"/>
    </ligand>
</feature>
<keyword evidence="16" id="KW-1185">Reference proteome</keyword>
<dbReference type="OrthoDB" id="9810135at2"/>
<dbReference type="GO" id="GO:0000725">
    <property type="term" value="P:recombinational repair"/>
    <property type="evidence" value="ECO:0007669"/>
    <property type="project" value="TreeGrafter"/>
</dbReference>
<dbReference type="GO" id="GO:0033202">
    <property type="term" value="C:DNA helicase complex"/>
    <property type="evidence" value="ECO:0007669"/>
    <property type="project" value="TreeGrafter"/>
</dbReference>
<keyword evidence="7" id="KW-0413">Isomerase</keyword>
<evidence type="ECO:0000259" key="14">
    <source>
        <dbReference type="PROSITE" id="PS51217"/>
    </source>
</evidence>
<evidence type="ECO:0000256" key="3">
    <source>
        <dbReference type="ARBA" id="ARBA00022801"/>
    </source>
</evidence>
<dbReference type="CDD" id="cd17932">
    <property type="entry name" value="DEXQc_UvrD"/>
    <property type="match status" value="1"/>
</dbReference>
<dbReference type="InterPro" id="IPR013986">
    <property type="entry name" value="DExx_box_DNA_helicase_dom_sf"/>
</dbReference>
<evidence type="ECO:0000256" key="9">
    <source>
        <dbReference type="ARBA" id="ARBA00034808"/>
    </source>
</evidence>
<name>A0A4U0GXT5_9SPHI</name>
<dbReference type="Pfam" id="PF00580">
    <property type="entry name" value="UvrD-helicase"/>
    <property type="match status" value="1"/>
</dbReference>
<dbReference type="Gene3D" id="1.10.486.10">
    <property type="entry name" value="PCRA, domain 4"/>
    <property type="match status" value="1"/>
</dbReference>
<proteinExistence type="inferred from homology"/>
<keyword evidence="6" id="KW-0238">DNA-binding</keyword>
<comment type="caution">
    <text evidence="15">The sequence shown here is derived from an EMBL/GenBank/DDBJ whole genome shotgun (WGS) entry which is preliminary data.</text>
</comment>
<evidence type="ECO:0000256" key="1">
    <source>
        <dbReference type="ARBA" id="ARBA00009922"/>
    </source>
</evidence>
<evidence type="ECO:0000256" key="5">
    <source>
        <dbReference type="ARBA" id="ARBA00022840"/>
    </source>
</evidence>
<evidence type="ECO:0000256" key="10">
    <source>
        <dbReference type="ARBA" id="ARBA00034923"/>
    </source>
</evidence>
<dbReference type="GO" id="GO:0043138">
    <property type="term" value="F:3'-5' DNA helicase activity"/>
    <property type="evidence" value="ECO:0007669"/>
    <property type="project" value="UniProtKB-EC"/>
</dbReference>
<keyword evidence="4 12" id="KW-0347">Helicase</keyword>
<comment type="similarity">
    <text evidence="1">Belongs to the helicase family. UvrD subfamily.</text>
</comment>
<dbReference type="EC" id="5.6.2.4" evidence="9"/>
<accession>A0A4U0GXT5</accession>
<protein>
    <recommendedName>
        <fullName evidence="9">DNA 3'-5' helicase</fullName>
        <ecNumber evidence="9">5.6.2.4</ecNumber>
    </recommendedName>
    <alternativeName>
        <fullName evidence="10">DNA 3'-5' helicase II</fullName>
    </alternativeName>
</protein>
<dbReference type="GO" id="GO:0003677">
    <property type="term" value="F:DNA binding"/>
    <property type="evidence" value="ECO:0007669"/>
    <property type="project" value="UniProtKB-KW"/>
</dbReference>
<feature type="domain" description="UvrD-like helicase ATP-binding" evidence="13">
    <location>
        <begin position="5"/>
        <end position="289"/>
    </location>
</feature>